<dbReference type="EMBL" id="AP023355">
    <property type="protein sequence ID" value="BCJ34880.1"/>
    <property type="molecule type" value="Genomic_DNA"/>
</dbReference>
<dbReference type="KEGG" id="atl:Athai_23830"/>
<protein>
    <recommendedName>
        <fullName evidence="3">Cytoplasmic protein</fullName>
    </recommendedName>
</protein>
<evidence type="ECO:0000313" key="2">
    <source>
        <dbReference type="Proteomes" id="UP000611640"/>
    </source>
</evidence>
<dbReference type="AlphaFoldDB" id="A0A7R7DNS5"/>
<evidence type="ECO:0000313" key="1">
    <source>
        <dbReference type="EMBL" id="BCJ34880.1"/>
    </source>
</evidence>
<dbReference type="PANTHER" id="PTHR30528">
    <property type="entry name" value="CYTOPLASMIC PROTEIN"/>
    <property type="match status" value="1"/>
</dbReference>
<dbReference type="PANTHER" id="PTHR30528:SF0">
    <property type="entry name" value="CYTOPLASMIC PROTEIN"/>
    <property type="match status" value="1"/>
</dbReference>
<sequence length="418" mass="46282">MSDPAGSLPQVINPRVPHLSAAVARRIALAAQGFADPRPTGVPDVRHLRRVLRRVGVIQLDSVNVLQRAHYLPAYSRLGPYPTRLLDRAAHAAPRELFEYWGHEASLVPVRLQPALRWRMAEAEQHAWSGVRRLAAERPDLVARVRDEVARRGPLTAREIQDDTARDRSDWGWNWSAVKTSLEWLFYCGEVTSAARLPTFERLYDLPERVLPADVLAAPTPPPAQAYRQLVRTAATALGVATEPDLRDYFRLPAAASRPAVAALVAAGELIEVEVDGWPAPAYLDPAARRPRRITARTLISPFDPLIWLRSRAERLFGFSYRIEIYVPAHRRVHGYYVLPFLLDDALVARVDLKADRSAGLLRVPAAWAEPGPPGGIDRVAVELAAELRTMAGWLGLTDIARPEQGDLAGPLAAALAR</sequence>
<accession>A0A7R7DNS5</accession>
<organism evidence="1 2">
    <name type="scientific">Actinocatenispora thailandica</name>
    <dbReference type="NCBI Taxonomy" id="227318"/>
    <lineage>
        <taxon>Bacteria</taxon>
        <taxon>Bacillati</taxon>
        <taxon>Actinomycetota</taxon>
        <taxon>Actinomycetes</taxon>
        <taxon>Micromonosporales</taxon>
        <taxon>Micromonosporaceae</taxon>
        <taxon>Actinocatenispora</taxon>
    </lineage>
</organism>
<dbReference type="Pfam" id="PF06224">
    <property type="entry name" value="AlkZ-like"/>
    <property type="match status" value="1"/>
</dbReference>
<dbReference type="InterPro" id="IPR009351">
    <property type="entry name" value="AlkZ-like"/>
</dbReference>
<proteinExistence type="predicted"/>
<keyword evidence="2" id="KW-1185">Reference proteome</keyword>
<name>A0A7R7DNS5_9ACTN</name>
<reference evidence="1 2" key="1">
    <citation type="submission" date="2020-08" db="EMBL/GenBank/DDBJ databases">
        <title>Whole genome shotgun sequence of Actinocatenispora thailandica NBRC 105041.</title>
        <authorList>
            <person name="Komaki H."/>
            <person name="Tamura T."/>
        </authorList>
    </citation>
    <scope>NUCLEOTIDE SEQUENCE [LARGE SCALE GENOMIC DNA]</scope>
    <source>
        <strain evidence="1 2">NBRC 105041</strain>
    </source>
</reference>
<evidence type="ECO:0008006" key="3">
    <source>
        <dbReference type="Google" id="ProtNLM"/>
    </source>
</evidence>
<gene>
    <name evidence="1" type="ORF">Athai_23830</name>
</gene>
<dbReference type="Proteomes" id="UP000611640">
    <property type="component" value="Chromosome"/>
</dbReference>